<keyword evidence="2" id="KW-1185">Reference proteome</keyword>
<dbReference type="GO" id="GO:0003677">
    <property type="term" value="F:DNA binding"/>
    <property type="evidence" value="ECO:0007669"/>
    <property type="project" value="InterPro"/>
</dbReference>
<dbReference type="GO" id="GO:0006260">
    <property type="term" value="P:DNA replication"/>
    <property type="evidence" value="ECO:0007669"/>
    <property type="project" value="InterPro"/>
</dbReference>
<dbReference type="InterPro" id="IPR036768">
    <property type="entry name" value="PolIII_chi_sf"/>
</dbReference>
<dbReference type="SUPFAM" id="SSF102400">
    <property type="entry name" value="DNA polymerase III chi subunit"/>
    <property type="match status" value="1"/>
</dbReference>
<dbReference type="InterPro" id="IPR007459">
    <property type="entry name" value="DNA_pol3_chi"/>
</dbReference>
<dbReference type="Proteomes" id="UP000318483">
    <property type="component" value="Chromosome"/>
</dbReference>
<sequence>MNDVLFYHLTETPLEATLPILLRKSLDAGWRVEIRGGSVERLDWLDQKLWLTGDADFLPHGLAGGAHDALQPILLTTADAVSPATDCLMVVDGAGFDPAEMSGLKRACVMFDGSDDDAVQKARGQWKSVTDAGLTAQYWAQDGGRWIKKTESRPS</sequence>
<evidence type="ECO:0000313" key="1">
    <source>
        <dbReference type="EMBL" id="QDY68713.1"/>
    </source>
</evidence>
<organism evidence="1 2">
    <name type="scientific">Qingshengfaniella alkalisoli</name>
    <dbReference type="NCBI Taxonomy" id="2599296"/>
    <lineage>
        <taxon>Bacteria</taxon>
        <taxon>Pseudomonadati</taxon>
        <taxon>Pseudomonadota</taxon>
        <taxon>Alphaproteobacteria</taxon>
        <taxon>Rhodobacterales</taxon>
        <taxon>Paracoccaceae</taxon>
        <taxon>Qingshengfaniella</taxon>
    </lineage>
</organism>
<dbReference type="Pfam" id="PF04364">
    <property type="entry name" value="DNA_pol3_chi"/>
    <property type="match status" value="1"/>
</dbReference>
<dbReference type="OrthoDB" id="9795973at2"/>
<dbReference type="PANTHER" id="PTHR38767:SF1">
    <property type="entry name" value="DNA POLYMERASE III SUBUNIT CHI"/>
    <property type="match status" value="1"/>
</dbReference>
<dbReference type="Gene3D" id="3.40.50.10110">
    <property type="entry name" value="DNA polymerase III subunit chi"/>
    <property type="match status" value="1"/>
</dbReference>
<proteinExistence type="predicted"/>
<dbReference type="GO" id="GO:0003887">
    <property type="term" value="F:DNA-directed DNA polymerase activity"/>
    <property type="evidence" value="ECO:0007669"/>
    <property type="project" value="InterPro"/>
</dbReference>
<dbReference type="GO" id="GO:0032298">
    <property type="term" value="P:positive regulation of DNA-templated DNA replication initiation"/>
    <property type="evidence" value="ECO:0007669"/>
    <property type="project" value="TreeGrafter"/>
</dbReference>
<evidence type="ECO:0000313" key="2">
    <source>
        <dbReference type="Proteomes" id="UP000318483"/>
    </source>
</evidence>
<dbReference type="KEGG" id="lit:FPZ52_03125"/>
<accession>A0A5B8ITE4</accession>
<dbReference type="PANTHER" id="PTHR38767">
    <property type="entry name" value="DNA POLYMERASE III SUBUNIT CHI"/>
    <property type="match status" value="1"/>
</dbReference>
<name>A0A5B8ITE4_9RHOB</name>
<dbReference type="RefSeq" id="WP_146363611.1">
    <property type="nucleotide sequence ID" value="NZ_CP042261.1"/>
</dbReference>
<protein>
    <submittedName>
        <fullName evidence="1">DNA polymerase III subunit chi</fullName>
    </submittedName>
</protein>
<dbReference type="NCBIfam" id="NF004347">
    <property type="entry name" value="PRK05728.1-4"/>
    <property type="match status" value="1"/>
</dbReference>
<dbReference type="AlphaFoldDB" id="A0A5B8ITE4"/>
<dbReference type="EMBL" id="CP042261">
    <property type="protein sequence ID" value="QDY68713.1"/>
    <property type="molecule type" value="Genomic_DNA"/>
</dbReference>
<gene>
    <name evidence="1" type="ORF">FPZ52_03125</name>
</gene>
<reference evidence="1 2" key="1">
    <citation type="submission" date="2019-07" db="EMBL/GenBank/DDBJ databases">
        <title>Litoreibacter alkalisoli sp. nov., isolated from saline-alkaline soil.</title>
        <authorList>
            <person name="Wang S."/>
            <person name="Xu L."/>
            <person name="Xing Y.-T."/>
            <person name="Sun J.-Q."/>
        </authorList>
    </citation>
    <scope>NUCLEOTIDE SEQUENCE [LARGE SCALE GENOMIC DNA]</scope>
    <source>
        <strain evidence="1 2">LN3S51</strain>
    </source>
</reference>